<dbReference type="GO" id="GO:0016491">
    <property type="term" value="F:oxidoreductase activity"/>
    <property type="evidence" value="ECO:0007669"/>
    <property type="project" value="InterPro"/>
</dbReference>
<dbReference type="InterPro" id="IPR028261">
    <property type="entry name" value="DPD_II"/>
</dbReference>
<keyword evidence="4" id="KW-1185">Reference proteome</keyword>
<dbReference type="EMBL" id="JAAAUY010002719">
    <property type="protein sequence ID" value="KAF9310198.1"/>
    <property type="molecule type" value="Genomic_DNA"/>
</dbReference>
<dbReference type="Proteomes" id="UP000696485">
    <property type="component" value="Unassembled WGS sequence"/>
</dbReference>
<feature type="domain" description="Dihydroprymidine dehydrogenase" evidence="2">
    <location>
        <begin position="178"/>
        <end position="268"/>
    </location>
</feature>
<feature type="domain" description="Glutamate synthase alpha subunit C-terminal" evidence="1">
    <location>
        <begin position="1"/>
        <end position="54"/>
    </location>
</feature>
<dbReference type="SUPFAM" id="SSF69336">
    <property type="entry name" value="Alpha subunit of glutamate synthase, C-terminal domain"/>
    <property type="match status" value="1"/>
</dbReference>
<dbReference type="Pfam" id="PF14691">
    <property type="entry name" value="Fer4_20"/>
    <property type="match status" value="1"/>
</dbReference>
<proteinExistence type="predicted"/>
<dbReference type="Gene3D" id="2.160.20.60">
    <property type="entry name" value="Glutamate synthase, alpha subunit, C-terminal domain"/>
    <property type="match status" value="1"/>
</dbReference>
<dbReference type="InterPro" id="IPR009051">
    <property type="entry name" value="Helical_ferredxn"/>
</dbReference>
<dbReference type="InterPro" id="IPR002489">
    <property type="entry name" value="Glu_synth_asu_C"/>
</dbReference>
<dbReference type="PANTHER" id="PTHR43100">
    <property type="entry name" value="GLUTAMATE SYNTHASE [NADPH] SMALL CHAIN"/>
    <property type="match status" value="1"/>
</dbReference>
<dbReference type="AlphaFoldDB" id="A0A9P5SA44"/>
<dbReference type="Gene3D" id="1.10.1060.10">
    <property type="entry name" value="Alpha-helical ferredoxin"/>
    <property type="match status" value="1"/>
</dbReference>
<dbReference type="PANTHER" id="PTHR43100:SF1">
    <property type="entry name" value="GLUTAMATE SYNTHASE [NADPH] SMALL CHAIN"/>
    <property type="match status" value="1"/>
</dbReference>
<organism evidence="3 4">
    <name type="scientific">Podila minutissima</name>
    <dbReference type="NCBI Taxonomy" id="64525"/>
    <lineage>
        <taxon>Eukaryota</taxon>
        <taxon>Fungi</taxon>
        <taxon>Fungi incertae sedis</taxon>
        <taxon>Mucoromycota</taxon>
        <taxon>Mortierellomycotina</taxon>
        <taxon>Mortierellomycetes</taxon>
        <taxon>Mortierellales</taxon>
        <taxon>Mortierellaceae</taxon>
        <taxon>Podila</taxon>
    </lineage>
</organism>
<name>A0A9P5SA44_9FUNG</name>
<dbReference type="InterPro" id="IPR051394">
    <property type="entry name" value="Glutamate_Synthase"/>
</dbReference>
<protein>
    <submittedName>
        <fullName evidence="3">Glutamate synthase [NADH]</fullName>
    </submittedName>
</protein>
<evidence type="ECO:0000259" key="1">
    <source>
        <dbReference type="Pfam" id="PF01493"/>
    </source>
</evidence>
<feature type="non-terminal residue" evidence="3">
    <location>
        <position position="271"/>
    </location>
</feature>
<evidence type="ECO:0000313" key="3">
    <source>
        <dbReference type="EMBL" id="KAF9310198.1"/>
    </source>
</evidence>
<dbReference type="Pfam" id="PF01493">
    <property type="entry name" value="GXGXG"/>
    <property type="match status" value="1"/>
</dbReference>
<evidence type="ECO:0000313" key="4">
    <source>
        <dbReference type="Proteomes" id="UP000696485"/>
    </source>
</evidence>
<accession>A0A9P5SA44</accession>
<sequence>YMTGGRVVVLGNTGRNFAAGMSGGIAYVLDVNGDFKSKVNMEMVNFETVNEEEEILWLKDLLQDHRHYTGSAIAERILKNLGAYLPKFVKVMPTDYKKVLDAQRVAKSAKKSAPSGALVMTTAPAANKPKPHEPAVVDLEDSMVDADTYKKRSEMVDKVRGFMKYKRRGDAYRNPKKRTKDYKEISARLSDHDLKVQAARCMDCGVPFCQSSSTGCPIGNIIPKWNDLVFREQWQEALNRLLMTNNFPEFTGRVCPAPCEGSCVLGINELP</sequence>
<dbReference type="InterPro" id="IPR036485">
    <property type="entry name" value="Glu_synth_asu_C_sf"/>
</dbReference>
<reference evidence="3" key="1">
    <citation type="journal article" date="2020" name="Fungal Divers.">
        <title>Resolving the Mortierellaceae phylogeny through synthesis of multi-gene phylogenetics and phylogenomics.</title>
        <authorList>
            <person name="Vandepol N."/>
            <person name="Liber J."/>
            <person name="Desiro A."/>
            <person name="Na H."/>
            <person name="Kennedy M."/>
            <person name="Barry K."/>
            <person name="Grigoriev I.V."/>
            <person name="Miller A.N."/>
            <person name="O'Donnell K."/>
            <person name="Stajich J.E."/>
            <person name="Bonito G."/>
        </authorList>
    </citation>
    <scope>NUCLEOTIDE SEQUENCE</scope>
    <source>
        <strain evidence="3">NVP1</strain>
    </source>
</reference>
<gene>
    <name evidence="3" type="primary">GLT1_4</name>
    <name evidence="3" type="ORF">BG006_004889</name>
</gene>
<feature type="non-terminal residue" evidence="3">
    <location>
        <position position="1"/>
    </location>
</feature>
<dbReference type="GO" id="GO:0051536">
    <property type="term" value="F:iron-sulfur cluster binding"/>
    <property type="evidence" value="ECO:0007669"/>
    <property type="project" value="InterPro"/>
</dbReference>
<evidence type="ECO:0000259" key="2">
    <source>
        <dbReference type="Pfam" id="PF14691"/>
    </source>
</evidence>
<dbReference type="SUPFAM" id="SSF46548">
    <property type="entry name" value="alpha-helical ferredoxin"/>
    <property type="match status" value="1"/>
</dbReference>
<comment type="caution">
    <text evidence="3">The sequence shown here is derived from an EMBL/GenBank/DDBJ whole genome shotgun (WGS) entry which is preliminary data.</text>
</comment>